<proteinExistence type="predicted"/>
<gene>
    <name evidence="2" type="ORF">ACFOHJ_21865</name>
</gene>
<dbReference type="RefSeq" id="WP_378224783.1">
    <property type="nucleotide sequence ID" value="NZ_JBHRTK010000030.1"/>
</dbReference>
<dbReference type="EMBL" id="JBHRTK010000030">
    <property type="protein sequence ID" value="MFC3208877.1"/>
    <property type="molecule type" value="Genomic_DNA"/>
</dbReference>
<evidence type="ECO:0000256" key="1">
    <source>
        <dbReference type="SAM" id="SignalP"/>
    </source>
</evidence>
<keyword evidence="3" id="KW-1185">Reference proteome</keyword>
<dbReference type="Proteomes" id="UP001595583">
    <property type="component" value="Unassembled WGS sequence"/>
</dbReference>
<evidence type="ECO:0000313" key="3">
    <source>
        <dbReference type="Proteomes" id="UP001595583"/>
    </source>
</evidence>
<name>A0ABV7KHY4_9HYPH</name>
<evidence type="ECO:0000313" key="2">
    <source>
        <dbReference type="EMBL" id="MFC3208877.1"/>
    </source>
</evidence>
<reference evidence="3" key="1">
    <citation type="journal article" date="2019" name="Int. J. Syst. Evol. Microbiol.">
        <title>The Global Catalogue of Microorganisms (GCM) 10K type strain sequencing project: providing services to taxonomists for standard genome sequencing and annotation.</title>
        <authorList>
            <consortium name="The Broad Institute Genomics Platform"/>
            <consortium name="The Broad Institute Genome Sequencing Center for Infectious Disease"/>
            <person name="Wu L."/>
            <person name="Ma J."/>
        </authorList>
    </citation>
    <scope>NUCLEOTIDE SEQUENCE [LARGE SCALE GENOMIC DNA]</scope>
    <source>
        <strain evidence="3">KCTC 52165</strain>
    </source>
</reference>
<protein>
    <submittedName>
        <fullName evidence="2">DUF992 domain-containing protein</fullName>
    </submittedName>
</protein>
<keyword evidence="1" id="KW-0732">Signal</keyword>
<organism evidence="2 3">
    <name type="scientific">Aquamicrobium soli</name>
    <dbReference type="NCBI Taxonomy" id="1811518"/>
    <lineage>
        <taxon>Bacteria</taxon>
        <taxon>Pseudomonadati</taxon>
        <taxon>Pseudomonadota</taxon>
        <taxon>Alphaproteobacteria</taxon>
        <taxon>Hyphomicrobiales</taxon>
        <taxon>Phyllobacteriaceae</taxon>
        <taxon>Aquamicrobium</taxon>
    </lineage>
</organism>
<feature type="signal peptide" evidence="1">
    <location>
        <begin position="1"/>
        <end position="22"/>
    </location>
</feature>
<dbReference type="Pfam" id="PF06186">
    <property type="entry name" value="DUF992"/>
    <property type="match status" value="1"/>
</dbReference>
<comment type="caution">
    <text evidence="2">The sequence shown here is derived from an EMBL/GenBank/DDBJ whole genome shotgun (WGS) entry which is preliminary data.</text>
</comment>
<dbReference type="InterPro" id="IPR009333">
    <property type="entry name" value="DUF992"/>
</dbReference>
<accession>A0ABV7KHY4</accession>
<feature type="chain" id="PRO_5045612823" evidence="1">
    <location>
        <begin position="23"/>
        <end position="156"/>
    </location>
</feature>
<sequence length="156" mass="15662">MTIKLACATALLATLMAAPASAAALELGILDCAIDGGTGYVVTSNKGVTCTFRPHRGGSEVYTGMISKLGVDLGATNQGSLQWAVLAATRGGVGDKLAGNYVGVNAEASVVTGGGANLLVGGFHDSITLQPLSVQAQTGLNLAVAVTQLELIRSFK</sequence>